<evidence type="ECO:0000313" key="1">
    <source>
        <dbReference type="EMBL" id="GAA0871425.1"/>
    </source>
</evidence>
<name>A0ABN1MEX9_9FLAO</name>
<reference evidence="1 2" key="1">
    <citation type="journal article" date="2019" name="Int. J. Syst. Evol. Microbiol.">
        <title>The Global Catalogue of Microorganisms (GCM) 10K type strain sequencing project: providing services to taxonomists for standard genome sequencing and annotation.</title>
        <authorList>
            <consortium name="The Broad Institute Genomics Platform"/>
            <consortium name="The Broad Institute Genome Sequencing Center for Infectious Disease"/>
            <person name="Wu L."/>
            <person name="Ma J."/>
        </authorList>
    </citation>
    <scope>NUCLEOTIDE SEQUENCE [LARGE SCALE GENOMIC DNA]</scope>
    <source>
        <strain evidence="1 2">JCM 16082</strain>
    </source>
</reference>
<gene>
    <name evidence="1" type="ORF">GCM10009117_05710</name>
</gene>
<accession>A0ABN1MEX9</accession>
<organism evidence="1 2">
    <name type="scientific">Gangjinia marincola</name>
    <dbReference type="NCBI Taxonomy" id="578463"/>
    <lineage>
        <taxon>Bacteria</taxon>
        <taxon>Pseudomonadati</taxon>
        <taxon>Bacteroidota</taxon>
        <taxon>Flavobacteriia</taxon>
        <taxon>Flavobacteriales</taxon>
        <taxon>Flavobacteriaceae</taxon>
        <taxon>Gangjinia</taxon>
    </lineage>
</organism>
<evidence type="ECO:0000313" key="2">
    <source>
        <dbReference type="Proteomes" id="UP001500507"/>
    </source>
</evidence>
<proteinExistence type="predicted"/>
<dbReference type="EMBL" id="BAAAFG010000002">
    <property type="protein sequence ID" value="GAA0871425.1"/>
    <property type="molecule type" value="Genomic_DNA"/>
</dbReference>
<keyword evidence="2" id="KW-1185">Reference proteome</keyword>
<sequence>MLIQIFLDNRMIIGMNTMRVTTIQIKDVIKSVPRIKKEITKAATENAIPNP</sequence>
<comment type="caution">
    <text evidence="1">The sequence shown here is derived from an EMBL/GenBank/DDBJ whole genome shotgun (WGS) entry which is preliminary data.</text>
</comment>
<protein>
    <submittedName>
        <fullName evidence="1">Uncharacterized protein</fullName>
    </submittedName>
</protein>
<dbReference type="Proteomes" id="UP001500507">
    <property type="component" value="Unassembled WGS sequence"/>
</dbReference>